<accession>A0A182E4S9</accession>
<name>A0A182E4S9_ONCOC</name>
<dbReference type="PANTHER" id="PTHR23003">
    <property type="entry name" value="RNA RECOGNITION MOTIF RRM DOMAIN CONTAINING PROTEIN"/>
    <property type="match status" value="1"/>
</dbReference>
<dbReference type="Proteomes" id="UP000271087">
    <property type="component" value="Unassembled WGS sequence"/>
</dbReference>
<dbReference type="WBParaSite" id="nOo.2.0.1.t03003-RA">
    <property type="protein sequence ID" value="nOo.2.0.1.t03003-RA"/>
    <property type="gene ID" value="nOo.2.0.1.g03003"/>
</dbReference>
<dbReference type="GO" id="GO:0005737">
    <property type="term" value="C:cytoplasm"/>
    <property type="evidence" value="ECO:0007669"/>
    <property type="project" value="TreeGrafter"/>
</dbReference>
<dbReference type="GO" id="GO:0005634">
    <property type="term" value="C:nucleus"/>
    <property type="evidence" value="ECO:0007669"/>
    <property type="project" value="TreeGrafter"/>
</dbReference>
<keyword evidence="1 2" id="KW-0694">RNA-binding</keyword>
<gene>
    <name evidence="5" type="ORF">NOO_LOCUS3003</name>
</gene>
<evidence type="ECO:0000256" key="2">
    <source>
        <dbReference type="PROSITE-ProRule" id="PRU00176"/>
    </source>
</evidence>
<dbReference type="STRING" id="42157.A0A182E4S9"/>
<reference evidence="5 6" key="2">
    <citation type="submission" date="2018-08" db="EMBL/GenBank/DDBJ databases">
        <authorList>
            <person name="Laetsch R D."/>
            <person name="Stevens L."/>
            <person name="Kumar S."/>
            <person name="Blaxter L. M."/>
        </authorList>
    </citation>
    <scope>NUCLEOTIDE SEQUENCE [LARGE SCALE GENOMIC DNA]</scope>
</reference>
<keyword evidence="6" id="KW-1185">Reference proteome</keyword>
<reference evidence="7" key="1">
    <citation type="submission" date="2016-06" db="UniProtKB">
        <authorList>
            <consortium name="WormBaseParasite"/>
        </authorList>
    </citation>
    <scope>IDENTIFICATION</scope>
</reference>
<dbReference type="CDD" id="cd12337">
    <property type="entry name" value="RRM1_SRSF4_like"/>
    <property type="match status" value="1"/>
</dbReference>
<dbReference type="Gene3D" id="3.30.70.330">
    <property type="match status" value="2"/>
</dbReference>
<sequence>MSNMSARVYVGRLSYRASERDIEHFFRGYGRIRDIVLKNGFGFVEFDDPRDADDAVYELNGKELCGERVILEFSRRGPRSRMGFGGFDRFPPPRRESRLILKYYLFRYGPPQQTRYRLIVENLSSRCSWQSRAAAAQNGLSLVHRRLVIGAFGPELVVRCLFRFVLMSQDLKDIMRTAGEVTFADAHKQHPNEGIVCFLTREDLERALDKLQGKEVNGRKLKLIDDSERRDSRSRSRSHHRSNSRSRSSRSRSSRSHTGSKSRSPTPKKEGEVYVPVVKFNNFLHSQLEMHGSCVSLYKWDSDWGHSFPDAHDWEDDNDLGCKSLQTALLFREDRRRKGSKRKMEQKKDFDGNCWME</sequence>
<dbReference type="AlphaFoldDB" id="A0A182E4S9"/>
<dbReference type="InterPro" id="IPR035979">
    <property type="entry name" value="RBD_domain_sf"/>
</dbReference>
<evidence type="ECO:0000313" key="6">
    <source>
        <dbReference type="Proteomes" id="UP000271087"/>
    </source>
</evidence>
<evidence type="ECO:0000256" key="3">
    <source>
        <dbReference type="SAM" id="MobiDB-lite"/>
    </source>
</evidence>
<feature type="compositionally biased region" description="Basic and acidic residues" evidence="3">
    <location>
        <begin position="222"/>
        <end position="234"/>
    </location>
</feature>
<evidence type="ECO:0000256" key="1">
    <source>
        <dbReference type="ARBA" id="ARBA00022884"/>
    </source>
</evidence>
<feature type="compositionally biased region" description="Basic residues" evidence="3">
    <location>
        <begin position="235"/>
        <end position="260"/>
    </location>
</feature>
<dbReference type="InterPro" id="IPR012677">
    <property type="entry name" value="Nucleotide-bd_a/b_plait_sf"/>
</dbReference>
<feature type="region of interest" description="Disordered" evidence="3">
    <location>
        <begin position="336"/>
        <end position="357"/>
    </location>
</feature>
<dbReference type="Pfam" id="PF00076">
    <property type="entry name" value="RRM_1"/>
    <property type="match status" value="2"/>
</dbReference>
<dbReference type="PANTHER" id="PTHR23003:SF51">
    <property type="entry name" value="SERINE-ARGININE PROTEIN 55"/>
    <property type="match status" value="1"/>
</dbReference>
<feature type="compositionally biased region" description="Basic and acidic residues" evidence="3">
    <location>
        <begin position="336"/>
        <end position="351"/>
    </location>
</feature>
<dbReference type="SUPFAM" id="SSF54928">
    <property type="entry name" value="RNA-binding domain, RBD"/>
    <property type="match status" value="2"/>
</dbReference>
<dbReference type="PROSITE" id="PS50102">
    <property type="entry name" value="RRM"/>
    <property type="match status" value="2"/>
</dbReference>
<protein>
    <submittedName>
        <fullName evidence="7">RRM domain-containing protein</fullName>
    </submittedName>
</protein>
<feature type="region of interest" description="Disordered" evidence="3">
    <location>
        <begin position="222"/>
        <end position="270"/>
    </location>
</feature>
<dbReference type="EMBL" id="UYRW01000530">
    <property type="protein sequence ID" value="VDK67641.1"/>
    <property type="molecule type" value="Genomic_DNA"/>
</dbReference>
<dbReference type="InterPro" id="IPR050374">
    <property type="entry name" value="RRT5_SRSF_SR"/>
</dbReference>
<dbReference type="InterPro" id="IPR000504">
    <property type="entry name" value="RRM_dom"/>
</dbReference>
<dbReference type="OrthoDB" id="1099063at2759"/>
<dbReference type="GO" id="GO:0003729">
    <property type="term" value="F:mRNA binding"/>
    <property type="evidence" value="ECO:0007669"/>
    <property type="project" value="TreeGrafter"/>
</dbReference>
<evidence type="ECO:0000313" key="5">
    <source>
        <dbReference type="EMBL" id="VDK67641.1"/>
    </source>
</evidence>
<evidence type="ECO:0000259" key="4">
    <source>
        <dbReference type="PROSITE" id="PS50102"/>
    </source>
</evidence>
<feature type="domain" description="RRM" evidence="4">
    <location>
        <begin position="145"/>
        <end position="228"/>
    </location>
</feature>
<evidence type="ECO:0000313" key="7">
    <source>
        <dbReference type="WBParaSite" id="nOo.2.0.1.t03003-RA"/>
    </source>
</evidence>
<proteinExistence type="predicted"/>
<organism evidence="7">
    <name type="scientific">Onchocerca ochengi</name>
    <name type="common">Filarial nematode worm</name>
    <dbReference type="NCBI Taxonomy" id="42157"/>
    <lineage>
        <taxon>Eukaryota</taxon>
        <taxon>Metazoa</taxon>
        <taxon>Ecdysozoa</taxon>
        <taxon>Nematoda</taxon>
        <taxon>Chromadorea</taxon>
        <taxon>Rhabditida</taxon>
        <taxon>Spirurina</taxon>
        <taxon>Spiruromorpha</taxon>
        <taxon>Filarioidea</taxon>
        <taxon>Onchocercidae</taxon>
        <taxon>Onchocerca</taxon>
    </lineage>
</organism>
<feature type="domain" description="RRM" evidence="4">
    <location>
        <begin position="6"/>
        <end position="76"/>
    </location>
</feature>
<dbReference type="FunFam" id="3.30.70.330:FF:000138">
    <property type="entry name" value="Serine/arginine-rich splicing factor 5 alpha"/>
    <property type="match status" value="1"/>
</dbReference>
<dbReference type="SMART" id="SM00360">
    <property type="entry name" value="RRM"/>
    <property type="match status" value="2"/>
</dbReference>